<dbReference type="InterPro" id="IPR036249">
    <property type="entry name" value="Thioredoxin-like_sf"/>
</dbReference>
<organism evidence="2 3">
    <name type="scientific">Fodinibius salinus</name>
    <dbReference type="NCBI Taxonomy" id="860790"/>
    <lineage>
        <taxon>Bacteria</taxon>
        <taxon>Pseudomonadati</taxon>
        <taxon>Balneolota</taxon>
        <taxon>Balneolia</taxon>
        <taxon>Balneolales</taxon>
        <taxon>Balneolaceae</taxon>
        <taxon>Fodinibius</taxon>
    </lineage>
</organism>
<dbReference type="Proteomes" id="UP000324595">
    <property type="component" value="Unassembled WGS sequence"/>
</dbReference>
<dbReference type="AlphaFoldDB" id="A0A5D3YNA0"/>
<comment type="caution">
    <text evidence="2">The sequence shown here is derived from an EMBL/GenBank/DDBJ whole genome shotgun (WGS) entry which is preliminary data.</text>
</comment>
<evidence type="ECO:0000256" key="1">
    <source>
        <dbReference type="SAM" id="Phobius"/>
    </source>
</evidence>
<keyword evidence="1" id="KW-0812">Transmembrane</keyword>
<feature type="transmembrane region" description="Helical" evidence="1">
    <location>
        <begin position="12"/>
        <end position="29"/>
    </location>
</feature>
<evidence type="ECO:0008006" key="4">
    <source>
        <dbReference type="Google" id="ProtNLM"/>
    </source>
</evidence>
<keyword evidence="1" id="KW-1133">Transmembrane helix</keyword>
<evidence type="ECO:0000313" key="2">
    <source>
        <dbReference type="EMBL" id="TYP93629.1"/>
    </source>
</evidence>
<dbReference type="SUPFAM" id="SSF52833">
    <property type="entry name" value="Thioredoxin-like"/>
    <property type="match status" value="1"/>
</dbReference>
<dbReference type="EMBL" id="VNHY01000002">
    <property type="protein sequence ID" value="TYP93629.1"/>
    <property type="molecule type" value="Genomic_DNA"/>
</dbReference>
<reference evidence="2 3" key="1">
    <citation type="submission" date="2019-07" db="EMBL/GenBank/DDBJ databases">
        <title>Genomic Encyclopedia of Archaeal and Bacterial Type Strains, Phase II (KMG-II): from individual species to whole genera.</title>
        <authorList>
            <person name="Goeker M."/>
        </authorList>
    </citation>
    <scope>NUCLEOTIDE SEQUENCE [LARGE SCALE GENOMIC DNA]</scope>
    <source>
        <strain evidence="2 3">DSM 21935</strain>
    </source>
</reference>
<keyword evidence="1" id="KW-0472">Membrane</keyword>
<gene>
    <name evidence="2" type="ORF">LX73_1336</name>
</gene>
<evidence type="ECO:0000313" key="3">
    <source>
        <dbReference type="Proteomes" id="UP000324595"/>
    </source>
</evidence>
<dbReference type="RefSeq" id="WP_148898689.1">
    <property type="nucleotide sequence ID" value="NZ_VNHY01000002.1"/>
</dbReference>
<protein>
    <recommendedName>
        <fullName evidence="4">Thioredoxin domain-containing protein</fullName>
    </recommendedName>
</protein>
<name>A0A5D3YNA0_9BACT</name>
<keyword evidence="3" id="KW-1185">Reference proteome</keyword>
<accession>A0A5D3YNA0</accession>
<proteinExistence type="predicted"/>
<sequence length="185" mass="21284">MFKSKLTHNVKLWLAVAALFSLNCYFLFITSSDINNDKTAKEIKQKVIFSQTNKNIFVDKLLLSKNRSELQLITLFPKSYCPASIELELPKLKKLAQDYSKAITVLDIGMRYDINKLVGKKLKMVSIDDLSQLIPINEKQVTVPIMLVIDQNGLVQLSYVSNDKNPQKSTWFFRRVNSLFNSVYK</sequence>